<keyword evidence="3" id="KW-0732">Signal</keyword>
<evidence type="ECO:0000313" key="9">
    <source>
        <dbReference type="Proteomes" id="UP000002221"/>
    </source>
</evidence>
<dbReference type="Gene3D" id="3.10.50.40">
    <property type="match status" value="1"/>
</dbReference>
<dbReference type="STRING" id="518766.Rmar_1072"/>
<dbReference type="SUPFAM" id="SSF54534">
    <property type="entry name" value="FKBP-like"/>
    <property type="match status" value="1"/>
</dbReference>
<dbReference type="EC" id="5.2.1.8" evidence="2"/>
<proteinExistence type="predicted"/>
<dbReference type="GO" id="GO:0003755">
    <property type="term" value="F:peptidyl-prolyl cis-trans isomerase activity"/>
    <property type="evidence" value="ECO:0007669"/>
    <property type="project" value="UniProtKB-KW"/>
</dbReference>
<gene>
    <name evidence="8" type="ordered locus">Rmar_1072</name>
</gene>
<protein>
    <recommendedName>
        <fullName evidence="2">peptidylprolyl isomerase</fullName>
        <ecNumber evidence="2">5.2.1.8</ecNumber>
    </recommendedName>
</protein>
<dbReference type="InterPro" id="IPR050245">
    <property type="entry name" value="PrsA_foldase"/>
</dbReference>
<evidence type="ECO:0000256" key="4">
    <source>
        <dbReference type="ARBA" id="ARBA00023110"/>
    </source>
</evidence>
<evidence type="ECO:0000256" key="2">
    <source>
        <dbReference type="ARBA" id="ARBA00013194"/>
    </source>
</evidence>
<dbReference type="Pfam" id="PF13145">
    <property type="entry name" value="Rotamase_2"/>
    <property type="match status" value="1"/>
</dbReference>
<dbReference type="PANTHER" id="PTHR47245:SF1">
    <property type="entry name" value="FOLDASE PROTEIN PRSA"/>
    <property type="match status" value="1"/>
</dbReference>
<evidence type="ECO:0000313" key="8">
    <source>
        <dbReference type="EMBL" id="ACY47964.1"/>
    </source>
</evidence>
<dbReference type="Proteomes" id="UP000002221">
    <property type="component" value="Chromosome"/>
</dbReference>
<dbReference type="EMBL" id="CP001807">
    <property type="protein sequence ID" value="ACY47964.1"/>
    <property type="molecule type" value="Genomic_DNA"/>
</dbReference>
<evidence type="ECO:0000256" key="6">
    <source>
        <dbReference type="SAM" id="Coils"/>
    </source>
</evidence>
<feature type="domain" description="PpiC" evidence="7">
    <location>
        <begin position="418"/>
        <end position="547"/>
    </location>
</feature>
<evidence type="ECO:0000256" key="5">
    <source>
        <dbReference type="ARBA" id="ARBA00023235"/>
    </source>
</evidence>
<evidence type="ECO:0000256" key="1">
    <source>
        <dbReference type="ARBA" id="ARBA00000971"/>
    </source>
</evidence>
<keyword evidence="4" id="KW-0697">Rotamase</keyword>
<dbReference type="PANTHER" id="PTHR47245">
    <property type="entry name" value="PEPTIDYLPROLYL ISOMERASE"/>
    <property type="match status" value="1"/>
</dbReference>
<evidence type="ECO:0000256" key="3">
    <source>
        <dbReference type="ARBA" id="ARBA00022729"/>
    </source>
</evidence>
<dbReference type="KEGG" id="rmr:Rmar_1072"/>
<keyword evidence="9" id="KW-1185">Reference proteome</keyword>
<dbReference type="InterPro" id="IPR000297">
    <property type="entry name" value="PPIase_PpiC"/>
</dbReference>
<comment type="catalytic activity">
    <reaction evidence="1">
        <text>[protein]-peptidylproline (omega=180) = [protein]-peptidylproline (omega=0)</text>
        <dbReference type="Rhea" id="RHEA:16237"/>
        <dbReference type="Rhea" id="RHEA-COMP:10747"/>
        <dbReference type="Rhea" id="RHEA-COMP:10748"/>
        <dbReference type="ChEBI" id="CHEBI:83833"/>
        <dbReference type="ChEBI" id="CHEBI:83834"/>
        <dbReference type="EC" id="5.2.1.8"/>
    </reaction>
</comment>
<dbReference type="HOGENOM" id="CLU_462212_0_0_10"/>
<sequence length="590" mass="68900">MRVVRQLSQRLIRIGCWGWILTLWTVTVQAQVPVVAEVGADSLRITITASDLNDFLEGRPDWLATLPREEAYKRALDELITQALKRIDLFQSGRVNDPAFRQRVARIVTEELVIAYARHRYEDRYLNEEAIRREHQNMGRVVYYRQFVFPKPADASEAELDSIRAVVERVREALASGTPFDQVAQEVIRGSIPGQITGYGVERYLTWNYAVVNPRANILFRLSPGAVRAFEEPGRFTVAQVTRIEKRPVPPLEQVREQIIEALNRWYAPAATEAFRREWMGLVDSTTLRWNLSALNKLVAWSNTPGFYQGAYRDTIAQYLKRHEDALLVGDARGGIRISDLPRIFEEVLTLQRSKNYTTRYIQDFLLEALRTDRLAERARALGYMRKVWRPDTPSPLLAMEMVRFYDQQHIESRLPKPTEEALRAFYQAHAESLFYQLPRVYTEIIVRPTREAIDSIRAKIQRGVPFEKASHRRLLRAYERTREGKIITWNKRTEPPYFGELAFSLKVGEIAGPIEYQDVREGRRYALIRVTKRLEEKQLTFEEARDRVEKAFLEHHRERLAREEAARLRERYPVRVHQVVLLQMLNGIL</sequence>
<dbReference type="AlphaFoldDB" id="D0MHK6"/>
<evidence type="ECO:0000259" key="7">
    <source>
        <dbReference type="Pfam" id="PF13145"/>
    </source>
</evidence>
<organism evidence="8 9">
    <name type="scientific">Rhodothermus marinus (strain ATCC 43812 / DSM 4252 / R-10)</name>
    <name type="common">Rhodothermus obamensis</name>
    <dbReference type="NCBI Taxonomy" id="518766"/>
    <lineage>
        <taxon>Bacteria</taxon>
        <taxon>Pseudomonadati</taxon>
        <taxon>Rhodothermota</taxon>
        <taxon>Rhodothermia</taxon>
        <taxon>Rhodothermales</taxon>
        <taxon>Rhodothermaceae</taxon>
        <taxon>Rhodothermus</taxon>
    </lineage>
</organism>
<keyword evidence="6" id="KW-0175">Coiled coil</keyword>
<dbReference type="eggNOG" id="COG0760">
    <property type="taxonomic scope" value="Bacteria"/>
</dbReference>
<reference evidence="8 9" key="1">
    <citation type="journal article" date="2009" name="Stand. Genomic Sci.">
        <title>Complete genome sequence of Rhodothermus marinus type strain (R-10).</title>
        <authorList>
            <person name="Nolan M."/>
            <person name="Tindall B.J."/>
            <person name="Pomrenke H."/>
            <person name="Lapidus A."/>
            <person name="Copeland A."/>
            <person name="Glavina Del Rio T."/>
            <person name="Lucas S."/>
            <person name="Chen F."/>
            <person name="Tice H."/>
            <person name="Cheng J.F."/>
            <person name="Saunders E."/>
            <person name="Han C."/>
            <person name="Bruce D."/>
            <person name="Goodwin L."/>
            <person name="Chain P."/>
            <person name="Pitluck S."/>
            <person name="Ovchinikova G."/>
            <person name="Pati A."/>
            <person name="Ivanova N."/>
            <person name="Mavromatis K."/>
            <person name="Chen A."/>
            <person name="Palaniappan K."/>
            <person name="Land M."/>
            <person name="Hauser L."/>
            <person name="Chang Y.J."/>
            <person name="Jeffries C.D."/>
            <person name="Brettin T."/>
            <person name="Goker M."/>
            <person name="Bristow J."/>
            <person name="Eisen J.A."/>
            <person name="Markowitz V."/>
            <person name="Hugenholtz P."/>
            <person name="Kyrpides N.C."/>
            <person name="Klenk H.P."/>
            <person name="Detter J.C."/>
        </authorList>
    </citation>
    <scope>NUCLEOTIDE SEQUENCE [LARGE SCALE GENOMIC DNA]</scope>
    <source>
        <strain evidence="9">ATCC 43812 / DSM 4252 / R-10</strain>
    </source>
</reference>
<feature type="coiled-coil region" evidence="6">
    <location>
        <begin position="528"/>
        <end position="555"/>
    </location>
</feature>
<dbReference type="InterPro" id="IPR046357">
    <property type="entry name" value="PPIase_dom_sf"/>
</dbReference>
<keyword evidence="5" id="KW-0413">Isomerase</keyword>
<name>D0MHK6_RHOM4</name>
<accession>D0MHK6</accession>